<accession>A0A9Q0XIT5</accession>
<evidence type="ECO:0000259" key="6">
    <source>
        <dbReference type="Pfam" id="PF13660"/>
    </source>
</evidence>
<gene>
    <name evidence="7" type="ORF">JRQ81_002890</name>
</gene>
<dbReference type="OrthoDB" id="44918at2759"/>
<dbReference type="InterPro" id="IPR037035">
    <property type="entry name" value="GK-like_C_sf"/>
</dbReference>
<evidence type="ECO:0000256" key="3">
    <source>
        <dbReference type="ARBA" id="ARBA00012101"/>
    </source>
</evidence>
<evidence type="ECO:0000256" key="1">
    <source>
        <dbReference type="ARBA" id="ARBA00000694"/>
    </source>
</evidence>
<dbReference type="Gene3D" id="3.40.50.10180">
    <property type="entry name" value="Glycerate kinase, MOFRL-like N-terminal domain"/>
    <property type="match status" value="1"/>
</dbReference>
<dbReference type="PANTHER" id="PTHR12227:SF0">
    <property type="entry name" value="GLYCERATE KINASE"/>
    <property type="match status" value="1"/>
</dbReference>
<dbReference type="InterPro" id="IPR007835">
    <property type="entry name" value="MOFRL"/>
</dbReference>
<evidence type="ECO:0000256" key="2">
    <source>
        <dbReference type="ARBA" id="ARBA00005393"/>
    </source>
</evidence>
<organism evidence="7 8">
    <name type="scientific">Phrynocephalus forsythii</name>
    <dbReference type="NCBI Taxonomy" id="171643"/>
    <lineage>
        <taxon>Eukaryota</taxon>
        <taxon>Metazoa</taxon>
        <taxon>Chordata</taxon>
        <taxon>Craniata</taxon>
        <taxon>Vertebrata</taxon>
        <taxon>Euteleostomi</taxon>
        <taxon>Lepidosauria</taxon>
        <taxon>Squamata</taxon>
        <taxon>Bifurcata</taxon>
        <taxon>Unidentata</taxon>
        <taxon>Episquamata</taxon>
        <taxon>Toxicofera</taxon>
        <taxon>Iguania</taxon>
        <taxon>Acrodonta</taxon>
        <taxon>Agamidae</taxon>
        <taxon>Agaminae</taxon>
        <taxon>Phrynocephalus</taxon>
    </lineage>
</organism>
<comment type="catalytic activity">
    <reaction evidence="1">
        <text>(R)-glycerate + ATP = (2R)-3-phosphoglycerate + ADP + H(+)</text>
        <dbReference type="Rhea" id="RHEA:23516"/>
        <dbReference type="ChEBI" id="CHEBI:15378"/>
        <dbReference type="ChEBI" id="CHEBI:16659"/>
        <dbReference type="ChEBI" id="CHEBI:30616"/>
        <dbReference type="ChEBI" id="CHEBI:58272"/>
        <dbReference type="ChEBI" id="CHEBI:456216"/>
        <dbReference type="EC" id="2.7.1.31"/>
    </reaction>
</comment>
<proteinExistence type="inferred from homology"/>
<dbReference type="InterPro" id="IPR039760">
    <property type="entry name" value="MOFRL_protein"/>
</dbReference>
<dbReference type="EC" id="2.7.1.31" evidence="3"/>
<dbReference type="PANTHER" id="PTHR12227">
    <property type="entry name" value="GLYCERATE KINASE"/>
    <property type="match status" value="1"/>
</dbReference>
<sequence length="336" mass="36105">MVTKLLASRGATIQELNTIRKALSLLKGGGLAQSAYPAQVLSLILSDVIGDPLDIIASGPTVASSHSIQECFQILTTYNLLSDMPESVHTVLSGSPVEQATQKDFSHVHNVVIGSNRLALEEAKRQAEDMGYFSVLLSDTVCGEVSTIARLYCLLIQLTCLSATAGNDLLKDKVEGELSSLVAKLALPGLHLRDILRASQVEKPICLLAGGETTVQLRGNGKGGRNQELALRVALELHRARATADGRFLEKYEIVFLSGGTDGQDGPTEAAGACCSQELVGEAEREGFNVEEFLNNNDSYTFFVRFQSGHHLLMTGLTGTNVMDLHIVLIRAKGRD</sequence>
<comment type="similarity">
    <text evidence="2">Belongs to the glycerate kinase type-2 family.</text>
</comment>
<dbReference type="EMBL" id="JAPFRF010000011">
    <property type="protein sequence ID" value="KAJ7316728.1"/>
    <property type="molecule type" value="Genomic_DNA"/>
</dbReference>
<dbReference type="AlphaFoldDB" id="A0A9Q0XIT5"/>
<evidence type="ECO:0000259" key="5">
    <source>
        <dbReference type="Pfam" id="PF05161"/>
    </source>
</evidence>
<evidence type="ECO:0000313" key="8">
    <source>
        <dbReference type="Proteomes" id="UP001142489"/>
    </source>
</evidence>
<protein>
    <recommendedName>
        <fullName evidence="4">Glycerate kinase</fullName>
        <ecNumber evidence="3">2.7.1.31</ecNumber>
    </recommendedName>
</protein>
<feature type="domain" description="MOFRL" evidence="5">
    <location>
        <begin position="205"/>
        <end position="324"/>
    </location>
</feature>
<evidence type="ECO:0000256" key="4">
    <source>
        <dbReference type="ARBA" id="ARBA00020720"/>
    </source>
</evidence>
<dbReference type="Pfam" id="PF05161">
    <property type="entry name" value="MOFRL"/>
    <property type="match status" value="1"/>
</dbReference>
<reference evidence="7" key="1">
    <citation type="journal article" date="2023" name="DNA Res.">
        <title>Chromosome-level genome assembly of Phrynocephalus forsythii using third-generation DNA sequencing and Hi-C analysis.</title>
        <authorList>
            <person name="Qi Y."/>
            <person name="Zhao W."/>
            <person name="Zhao Y."/>
            <person name="Niu C."/>
            <person name="Cao S."/>
            <person name="Zhang Y."/>
        </authorList>
    </citation>
    <scope>NUCLEOTIDE SEQUENCE</scope>
    <source>
        <tissue evidence="7">Muscle</tissue>
    </source>
</reference>
<dbReference type="InterPro" id="IPR038614">
    <property type="entry name" value="GK_N_sf"/>
</dbReference>
<dbReference type="Gene3D" id="3.40.1480.10">
    <property type="entry name" value="MOFRL domain"/>
    <property type="match status" value="1"/>
</dbReference>
<dbReference type="Pfam" id="PF13660">
    <property type="entry name" value="DUF4147"/>
    <property type="match status" value="1"/>
</dbReference>
<dbReference type="GO" id="GO:0008887">
    <property type="term" value="F:glycerate kinase activity"/>
    <property type="evidence" value="ECO:0007669"/>
    <property type="project" value="UniProtKB-EC"/>
</dbReference>
<evidence type="ECO:0000313" key="7">
    <source>
        <dbReference type="EMBL" id="KAJ7316728.1"/>
    </source>
</evidence>
<dbReference type="Proteomes" id="UP001142489">
    <property type="component" value="Unassembled WGS sequence"/>
</dbReference>
<dbReference type="SUPFAM" id="SSF82544">
    <property type="entry name" value="GckA/TtuD-like"/>
    <property type="match status" value="1"/>
</dbReference>
<comment type="caution">
    <text evidence="7">The sequence shown here is derived from an EMBL/GenBank/DDBJ whole genome shotgun (WGS) entry which is preliminary data.</text>
</comment>
<keyword evidence="8" id="KW-1185">Reference proteome</keyword>
<feature type="domain" description="MOFRL-associated" evidence="6">
    <location>
        <begin position="2"/>
        <end position="92"/>
    </location>
</feature>
<dbReference type="InterPro" id="IPR025286">
    <property type="entry name" value="MOFRL_assoc_dom"/>
</dbReference>
<dbReference type="GO" id="GO:0005737">
    <property type="term" value="C:cytoplasm"/>
    <property type="evidence" value="ECO:0007669"/>
    <property type="project" value="TreeGrafter"/>
</dbReference>
<name>A0A9Q0XIT5_9SAUR</name>